<protein>
    <submittedName>
        <fullName evidence="2">Uncharacterized protein</fullName>
    </submittedName>
</protein>
<keyword evidence="1" id="KW-0175">Coiled coil</keyword>
<evidence type="ECO:0000313" key="2">
    <source>
        <dbReference type="EMBL" id="KAK7915611.1"/>
    </source>
</evidence>
<comment type="caution">
    <text evidence="2">The sequence shown here is derived from an EMBL/GenBank/DDBJ whole genome shotgun (WGS) entry which is preliminary data.</text>
</comment>
<dbReference type="EMBL" id="JBBPFD010000008">
    <property type="protein sequence ID" value="KAK7915611.1"/>
    <property type="molecule type" value="Genomic_DNA"/>
</dbReference>
<reference evidence="3" key="1">
    <citation type="submission" date="2024-04" db="EMBL/GenBank/DDBJ databases">
        <title>Salinicola lusitanus LLJ914,a marine bacterium isolated from the Okinawa Trough.</title>
        <authorList>
            <person name="Li J."/>
        </authorList>
    </citation>
    <scope>NUCLEOTIDE SEQUENCE [LARGE SCALE GENOMIC DNA]</scope>
</reference>
<proteinExistence type="predicted"/>
<accession>A0AAW0P5P0</accession>
<name>A0AAW0P5P0_9GOBI</name>
<evidence type="ECO:0000256" key="1">
    <source>
        <dbReference type="SAM" id="Coils"/>
    </source>
</evidence>
<dbReference type="Proteomes" id="UP001460270">
    <property type="component" value="Unassembled WGS sequence"/>
</dbReference>
<evidence type="ECO:0000313" key="3">
    <source>
        <dbReference type="Proteomes" id="UP001460270"/>
    </source>
</evidence>
<feature type="coiled-coil region" evidence="1">
    <location>
        <begin position="24"/>
        <end position="72"/>
    </location>
</feature>
<sequence length="1341" mass="152967">MDGLKTKCEQDLGDNKEAKQNVLQTELESQLEEMEMSNKKLLAELNRQKSLHEEEKQGRRHAENQVSSLETRNWELVTTLNSLKSSEETHKQELSHIQHQLMATGIKNRELIAELSNLKSDAERTDLELTQEKCETRRLLQASNEQSLCIQNLKETIDVNERHKADLHMKLELLENYREKEKTELDMFKNLYLSLLKFIDMNTENETQDQATCDSHDEDISSSQMLFLLHPQSIDMDVFSQHTSYENEGDFSVADSDETLEEAFNAFMRLQLVRKKATSLNYAMIVMRDKNNELKSAFDWVDIRCDRINAAKVDKKQLKDMQGTMYMNGAQSARNGFVLPDSILNITLKALEDCIGTITDTTSHGHGKALFFTIMSKLTNRAWTKHKVMKKYNVALRADVKFVNKLKEFTHDLCSCSDMGEVNSRGLLVFRYSLDTLIDTDKPDTFIRTLLHRHIPVPRTQIHKVLSRIKEKVRTQDLALVLNTGQCHCRRKRPLEPCEGECQTAYSCFYNASELHPFAVSANEYSCYFARLYPHLAKLERLSKEMKMRYRGPRQFGSIVEMVFNVLVRSCNAPLYSNINNVIDEAMSNSSLSLGQQASQDIHESFYLAPGMKETTRMILQVGRLFQASTTFNYIVTNTAPRYTNERIMLFNLSGPGEGKSYANKVLNYQFSMVHECIETLTSFTPQAFKYKQKRTAGVVFIDDAHIAHEKNIKASDKESNVIPNTFKNLLDTSMLESEVVTRDPVTGKVNTVKYTTVHNCGFVWNTNTLSFLSEAWKDRCVIMETEFPNQVTQTRSTKQIRDTVENKQMEFIAAVCLYRQNLIQSATMIAESEIMQFGKRFDEAREAYVAAFCASHIVCSGRASRRVSFCINQLVFAEAMKLACHFIFDIWIPPWTEVPDTRDYPDLQCYMKQLNENRLEALNKLTFGQICLETNAAYKLCAAACLPDICPRVADKQAYFACQTLGYVLTQIYTQNLKTSIKDGDLCISGIDTMFFPETYGNKENNNVHKLIQLCSTCTLPARRDKIGTRKTYTLCKYKCATNRDILQNQNSTDRRKKITSVQIPLEAVYDMLALFAPNSHAGFWDQLGIAMVAAYEKGEYEQGNAFGQCANDSVNGQGLSVLPFTLDLNQDPIRGLILEATKNAYPLSDLQFTKSFLGGEHYQCSAPLYYGGVLIHKMARDAPVEAYNATHLSESRLGPAGTFHGPRLSIYSTDYTGAPVKNVSSFCNTRTVYHQDRIVLSVDTEKRAHFLELEEDWEWKDAVEVLNLVHGHDTFSVEILKSDYAATMMVVKGELMTDRPQDCTKLRAMIDSLDKINDIAAVTVLRPALKPDWNLQMRE</sequence>
<feature type="coiled-coil region" evidence="1">
    <location>
        <begin position="108"/>
        <end position="135"/>
    </location>
</feature>
<keyword evidence="3" id="KW-1185">Reference proteome</keyword>
<organism evidence="2 3">
    <name type="scientific">Mugilogobius chulae</name>
    <name type="common">yellowstripe goby</name>
    <dbReference type="NCBI Taxonomy" id="88201"/>
    <lineage>
        <taxon>Eukaryota</taxon>
        <taxon>Metazoa</taxon>
        <taxon>Chordata</taxon>
        <taxon>Craniata</taxon>
        <taxon>Vertebrata</taxon>
        <taxon>Euteleostomi</taxon>
        <taxon>Actinopterygii</taxon>
        <taxon>Neopterygii</taxon>
        <taxon>Teleostei</taxon>
        <taxon>Neoteleostei</taxon>
        <taxon>Acanthomorphata</taxon>
        <taxon>Gobiaria</taxon>
        <taxon>Gobiiformes</taxon>
        <taxon>Gobioidei</taxon>
        <taxon>Gobiidae</taxon>
        <taxon>Gobionellinae</taxon>
        <taxon>Mugilogobius</taxon>
    </lineage>
</organism>
<gene>
    <name evidence="2" type="ORF">WMY93_011372</name>
</gene>